<organism evidence="1">
    <name type="scientific">Lepeophtheirus salmonis</name>
    <name type="common">Salmon louse</name>
    <name type="synonym">Caligus salmonis</name>
    <dbReference type="NCBI Taxonomy" id="72036"/>
    <lineage>
        <taxon>Eukaryota</taxon>
        <taxon>Metazoa</taxon>
        <taxon>Ecdysozoa</taxon>
        <taxon>Arthropoda</taxon>
        <taxon>Crustacea</taxon>
        <taxon>Multicrustacea</taxon>
        <taxon>Hexanauplia</taxon>
        <taxon>Copepoda</taxon>
        <taxon>Siphonostomatoida</taxon>
        <taxon>Caligidae</taxon>
        <taxon>Lepeophtheirus</taxon>
    </lineage>
</organism>
<evidence type="ECO:0000313" key="1">
    <source>
        <dbReference type="EMBL" id="CDW51271.1"/>
    </source>
</evidence>
<sequence length="28" mass="3371">MERDENLKSFVFVKYDDNFNKVFLSGDL</sequence>
<name>A0A0K2VLX8_LEPSM</name>
<proteinExistence type="predicted"/>
<accession>A0A0K2VLX8</accession>
<dbReference type="AlphaFoldDB" id="A0A0K2VLX8"/>
<reference evidence="1" key="1">
    <citation type="submission" date="2014-05" db="EMBL/GenBank/DDBJ databases">
        <authorList>
            <person name="Chronopoulou M."/>
        </authorList>
    </citation>
    <scope>NUCLEOTIDE SEQUENCE</scope>
    <source>
        <tissue evidence="1">Whole organism</tissue>
    </source>
</reference>
<protein>
    <submittedName>
        <fullName evidence="1">Uncharacterized protein</fullName>
    </submittedName>
</protein>
<dbReference type="EMBL" id="HACA01033909">
    <property type="protein sequence ID" value="CDW51271.1"/>
    <property type="molecule type" value="Transcribed_RNA"/>
</dbReference>